<dbReference type="EMBL" id="LXQE01000151">
    <property type="protein sequence ID" value="RCJ35585.1"/>
    <property type="molecule type" value="Genomic_DNA"/>
</dbReference>
<comment type="caution">
    <text evidence="1">The sequence shown here is derived from an EMBL/GenBank/DDBJ whole genome shotgun (WGS) entry which is preliminary data.</text>
</comment>
<dbReference type="Pfam" id="PF13565">
    <property type="entry name" value="HTH_32"/>
    <property type="match status" value="1"/>
</dbReference>
<proteinExistence type="predicted"/>
<evidence type="ECO:0000313" key="1">
    <source>
        <dbReference type="EMBL" id="RCJ35585.1"/>
    </source>
</evidence>
<gene>
    <name evidence="1" type="ORF">A6769_18200</name>
</gene>
<reference evidence="1 2" key="1">
    <citation type="submission" date="2016-04" db="EMBL/GenBank/DDBJ databases">
        <authorList>
            <person name="Evans L.H."/>
            <person name="Alamgir A."/>
            <person name="Owens N."/>
            <person name="Weber N.D."/>
            <person name="Virtaneva K."/>
            <person name="Barbian K."/>
            <person name="Babar A."/>
            <person name="Rosenke K."/>
        </authorList>
    </citation>
    <scope>NUCLEOTIDE SEQUENCE [LARGE SCALE GENOMIC DNA]</scope>
    <source>
        <strain evidence="1">NIES-2108</strain>
    </source>
</reference>
<name>A0A367RGL2_NOSPU</name>
<dbReference type="InterPro" id="IPR009057">
    <property type="entry name" value="Homeodomain-like_sf"/>
</dbReference>
<protein>
    <submittedName>
        <fullName evidence="1">Uncharacterized protein</fullName>
    </submittedName>
</protein>
<dbReference type="Proteomes" id="UP000252085">
    <property type="component" value="Unassembled WGS sequence"/>
</dbReference>
<evidence type="ECO:0000313" key="2">
    <source>
        <dbReference type="Proteomes" id="UP000252085"/>
    </source>
</evidence>
<dbReference type="SUPFAM" id="SSF46689">
    <property type="entry name" value="Homeodomain-like"/>
    <property type="match status" value="1"/>
</dbReference>
<dbReference type="AlphaFoldDB" id="A0A367RGL2"/>
<organism evidence="1 2">
    <name type="scientific">Nostoc punctiforme NIES-2108</name>
    <dbReference type="NCBI Taxonomy" id="1356359"/>
    <lineage>
        <taxon>Bacteria</taxon>
        <taxon>Bacillati</taxon>
        <taxon>Cyanobacteriota</taxon>
        <taxon>Cyanophyceae</taxon>
        <taxon>Nostocales</taxon>
        <taxon>Nostocaceae</taxon>
        <taxon>Nostoc</taxon>
    </lineage>
</organism>
<accession>A0A367RGL2</accession>
<sequence length="180" mass="20940">MGRPFNLEISESAEYLSKSLKKARTAFEKERLQMLWWIKTGQATQHQELSRMLGRDGSTVTRWLQKYRQGGLAKLLEVKASPGATPKIQGEMRCLRRAAPTQLEEKLKCPEGFSSYGEIVEWLKQEFDLEVKYQTVYRLVHYQLQAKLKIPRPVSKQQDEQAVNLFKKTFLTPLLAFKTF</sequence>